<keyword evidence="5 15" id="KW-0813">Transport</keyword>
<dbReference type="EMBL" id="MT815705">
    <property type="protein sequence ID" value="QNS38564.1"/>
    <property type="molecule type" value="Genomic_DNA"/>
</dbReference>
<evidence type="ECO:0000256" key="14">
    <source>
        <dbReference type="ARBA" id="ARBA00024864"/>
    </source>
</evidence>
<geneLocation type="mitochondrion" evidence="16"/>
<proteinExistence type="inferred from homology"/>
<keyword evidence="6 15" id="KW-0138">CF(0)</keyword>
<evidence type="ECO:0000256" key="5">
    <source>
        <dbReference type="ARBA" id="ARBA00022448"/>
    </source>
</evidence>
<keyword evidence="13 15" id="KW-0066">ATP synthesis</keyword>
<protein>
    <recommendedName>
        <fullName evidence="4 15">ATP synthase protein 8</fullName>
    </recommendedName>
</protein>
<keyword evidence="10 15" id="KW-0406">Ion transport</keyword>
<evidence type="ECO:0000256" key="9">
    <source>
        <dbReference type="ARBA" id="ARBA00022989"/>
    </source>
</evidence>
<dbReference type="PANTHER" id="PTHR36101:SF1">
    <property type="entry name" value="ATP SYNTHASE PROTEIN 8"/>
    <property type="match status" value="1"/>
</dbReference>
<organism evidence="16">
    <name type="scientific">Paracoccidioides sp. 'americana'</name>
    <dbReference type="NCBI Taxonomy" id="2486200"/>
    <lineage>
        <taxon>Eukaryota</taxon>
        <taxon>Fungi</taxon>
        <taxon>Dikarya</taxon>
        <taxon>Ascomycota</taxon>
        <taxon>Pezizomycotina</taxon>
        <taxon>Eurotiomycetes</taxon>
        <taxon>Eurotiomycetidae</taxon>
        <taxon>Onygenales</taxon>
        <taxon>Ajellomycetaceae</taxon>
        <taxon>Paracoccidioides</taxon>
    </lineage>
</organism>
<evidence type="ECO:0000256" key="11">
    <source>
        <dbReference type="ARBA" id="ARBA00023128"/>
    </source>
</evidence>
<keyword evidence="8 15" id="KW-0375">Hydrogen ion transport</keyword>
<comment type="subunit">
    <text evidence="3 15">F-type ATPases have 2 components, CF(1) - the catalytic core - and CF(0) - the membrane proton channel.</text>
</comment>
<feature type="transmembrane region" description="Helical" evidence="15">
    <location>
        <begin position="6"/>
        <end position="27"/>
    </location>
</feature>
<keyword evidence="9 15" id="KW-1133">Transmembrane helix</keyword>
<name>A0A7H1DNL9_9EURO</name>
<dbReference type="PANTHER" id="PTHR36101">
    <property type="entry name" value="ATP SYNTHASE PROTEIN 8"/>
    <property type="match status" value="1"/>
</dbReference>
<dbReference type="AlphaFoldDB" id="A0A7H1DNL9"/>
<keyword evidence="11 15" id="KW-0496">Mitochondrion</keyword>
<sequence length="48" mass="5685">MPQLIPFFFVNQALCVFILLSLLTYTLSKYILPKLVHLFITRLFINKL</sequence>
<evidence type="ECO:0000256" key="7">
    <source>
        <dbReference type="ARBA" id="ARBA00022692"/>
    </source>
</evidence>
<evidence type="ECO:0000256" key="10">
    <source>
        <dbReference type="ARBA" id="ARBA00023065"/>
    </source>
</evidence>
<gene>
    <name evidence="16" type="primary">atp8</name>
</gene>
<keyword evidence="7 15" id="KW-0812">Transmembrane</keyword>
<evidence type="ECO:0000256" key="1">
    <source>
        <dbReference type="ARBA" id="ARBA00004304"/>
    </source>
</evidence>
<keyword evidence="12 15" id="KW-0472">Membrane</keyword>
<comment type="similarity">
    <text evidence="2 15">Belongs to the ATPase protein 8 family.</text>
</comment>
<dbReference type="GO" id="GO:0045259">
    <property type="term" value="C:proton-transporting ATP synthase complex"/>
    <property type="evidence" value="ECO:0007669"/>
    <property type="project" value="UniProtKB-KW"/>
</dbReference>
<evidence type="ECO:0000256" key="4">
    <source>
        <dbReference type="ARBA" id="ARBA00019651"/>
    </source>
</evidence>
<evidence type="ECO:0000256" key="2">
    <source>
        <dbReference type="ARBA" id="ARBA00008892"/>
    </source>
</evidence>
<evidence type="ECO:0000256" key="6">
    <source>
        <dbReference type="ARBA" id="ARBA00022547"/>
    </source>
</evidence>
<evidence type="ECO:0000256" key="13">
    <source>
        <dbReference type="ARBA" id="ARBA00023310"/>
    </source>
</evidence>
<reference evidence="16" key="1">
    <citation type="submission" date="2020-07" db="EMBL/GenBank/DDBJ databases">
        <title>Updates and comparative analysis of the mitochondrial genomes of Paracoccidioides spp. using Oxford-Nanopore MinION sequencing.</title>
        <authorList>
            <person name="Misas E."/>
            <person name="Gomez O.M."/>
        </authorList>
    </citation>
    <scope>NUCLEOTIDE SEQUENCE</scope>
    <source>
        <strain evidence="16">Pb03</strain>
    </source>
</reference>
<evidence type="ECO:0000256" key="12">
    <source>
        <dbReference type="ARBA" id="ARBA00023136"/>
    </source>
</evidence>
<accession>A0A7H1DNL9</accession>
<evidence type="ECO:0000256" key="3">
    <source>
        <dbReference type="ARBA" id="ARBA00011291"/>
    </source>
</evidence>
<evidence type="ECO:0000313" key="16">
    <source>
        <dbReference type="EMBL" id="QNS38564.1"/>
    </source>
</evidence>
<dbReference type="GO" id="GO:0005743">
    <property type="term" value="C:mitochondrial inner membrane"/>
    <property type="evidence" value="ECO:0007669"/>
    <property type="project" value="UniProtKB-SubCell"/>
</dbReference>
<dbReference type="Pfam" id="PF05933">
    <property type="entry name" value="Fun_ATP-synt_8"/>
    <property type="match status" value="1"/>
</dbReference>
<comment type="subcellular location">
    <subcellularLocation>
        <location evidence="15">Mitochondrion inner membrane</location>
        <topology evidence="15">Single-pass membrane protein</topology>
    </subcellularLocation>
    <subcellularLocation>
        <location evidence="1">Mitochondrion membrane</location>
        <topology evidence="1">Single-pass membrane protein</topology>
    </subcellularLocation>
</comment>
<dbReference type="GO" id="GO:0046933">
    <property type="term" value="F:proton-transporting ATP synthase activity, rotational mechanism"/>
    <property type="evidence" value="ECO:0007669"/>
    <property type="project" value="TreeGrafter"/>
</dbReference>
<comment type="function">
    <text evidence="14 15">Mitochondrial membrane ATP synthase (F(1)F(0) ATP synthase or Complex V) produces ATP from ADP in the presence of a proton gradient across the membrane which is generated by electron transport complexes of the respiratory chain. F-type ATPases consist of two structural domains, F(1) - containing the extramembraneous catalytic core and F(0) - containing the membrane proton channel, linked together by a central stalk and a peripheral stalk. During catalysis, ATP synthesis in the catalytic domain of F(1) is coupled via a rotary mechanism of the central stalk subunits to proton translocation. Part of the complex F(0) domain. Minor subunit located with subunit a in the membrane.</text>
</comment>
<evidence type="ECO:0000256" key="15">
    <source>
        <dbReference type="RuleBase" id="RU368038"/>
    </source>
</evidence>
<evidence type="ECO:0000256" key="8">
    <source>
        <dbReference type="ARBA" id="ARBA00022781"/>
    </source>
</evidence>
<dbReference type="InterPro" id="IPR009230">
    <property type="entry name" value="ATP_synth_su8_fun"/>
</dbReference>